<name>A0A0E3Q8J5_9EURY</name>
<protein>
    <submittedName>
        <fullName evidence="1">Transcriptional regulator, MarR family</fullName>
    </submittedName>
</protein>
<dbReference type="HOGENOM" id="CLU_2893314_0_0_2"/>
<sequence>MEDKIMADPREILGSIAIIYRSHLACMAKEFEAYRIGSGQFDFFNGFIHQGWHIAGNSCKNA</sequence>
<dbReference type="AlphaFoldDB" id="A0A0E3Q8J5"/>
<keyword evidence="2" id="KW-1185">Reference proteome</keyword>
<reference evidence="1 2" key="1">
    <citation type="submission" date="2014-07" db="EMBL/GenBank/DDBJ databases">
        <title>Methanogenic archaea and the global carbon cycle.</title>
        <authorList>
            <person name="Henriksen J.R."/>
            <person name="Luke J."/>
            <person name="Reinhart S."/>
            <person name="Benedict M.N."/>
            <person name="Youngblut N.D."/>
            <person name="Metcalf M.E."/>
            <person name="Whitaker R.J."/>
            <person name="Metcalf W.W."/>
        </authorList>
    </citation>
    <scope>NUCLEOTIDE SEQUENCE [LARGE SCALE GENOMIC DNA]</scope>
    <source>
        <strain evidence="1 2">Z-761</strain>
    </source>
</reference>
<dbReference type="KEGG" id="mvc:MSVAZ_2955"/>
<evidence type="ECO:0000313" key="1">
    <source>
        <dbReference type="EMBL" id="AKB45224.1"/>
    </source>
</evidence>
<proteinExistence type="predicted"/>
<dbReference type="STRING" id="1434123.MSVAZ_2955"/>
<accession>A0A0E3Q8J5</accession>
<evidence type="ECO:0000313" key="2">
    <source>
        <dbReference type="Proteomes" id="UP000033096"/>
    </source>
</evidence>
<dbReference type="Proteomes" id="UP000033096">
    <property type="component" value="Chromosome"/>
</dbReference>
<dbReference type="EMBL" id="CP009520">
    <property type="protein sequence ID" value="AKB45224.1"/>
    <property type="molecule type" value="Genomic_DNA"/>
</dbReference>
<organism evidence="1 2">
    <name type="scientific">Methanosarcina vacuolata Z-761</name>
    <dbReference type="NCBI Taxonomy" id="1434123"/>
    <lineage>
        <taxon>Archaea</taxon>
        <taxon>Methanobacteriati</taxon>
        <taxon>Methanobacteriota</taxon>
        <taxon>Stenosarchaea group</taxon>
        <taxon>Methanomicrobia</taxon>
        <taxon>Methanosarcinales</taxon>
        <taxon>Methanosarcinaceae</taxon>
        <taxon>Methanosarcina</taxon>
    </lineage>
</organism>
<gene>
    <name evidence="1" type="ORF">MSVAZ_2955</name>
</gene>